<organism evidence="1 2">
    <name type="scientific">Xylaria curta</name>
    <dbReference type="NCBI Taxonomy" id="42375"/>
    <lineage>
        <taxon>Eukaryota</taxon>
        <taxon>Fungi</taxon>
        <taxon>Dikarya</taxon>
        <taxon>Ascomycota</taxon>
        <taxon>Pezizomycotina</taxon>
        <taxon>Sordariomycetes</taxon>
        <taxon>Xylariomycetidae</taxon>
        <taxon>Xylariales</taxon>
        <taxon>Xylariaceae</taxon>
        <taxon>Xylaria</taxon>
    </lineage>
</organism>
<evidence type="ECO:0000313" key="2">
    <source>
        <dbReference type="Proteomes" id="UP001143856"/>
    </source>
</evidence>
<proteinExistence type="predicted"/>
<reference evidence="1" key="1">
    <citation type="submission" date="2022-10" db="EMBL/GenBank/DDBJ databases">
        <title>Genome Sequence of Xylaria curta.</title>
        <authorList>
            <person name="Buettner E."/>
        </authorList>
    </citation>
    <scope>NUCLEOTIDE SEQUENCE</scope>
    <source>
        <strain evidence="1">Babe10</strain>
    </source>
</reference>
<comment type="caution">
    <text evidence="1">The sequence shown here is derived from an EMBL/GenBank/DDBJ whole genome shotgun (WGS) entry which is preliminary data.</text>
</comment>
<dbReference type="Proteomes" id="UP001143856">
    <property type="component" value="Unassembled WGS sequence"/>
</dbReference>
<evidence type="ECO:0000313" key="1">
    <source>
        <dbReference type="EMBL" id="KAJ2975980.1"/>
    </source>
</evidence>
<protein>
    <submittedName>
        <fullName evidence="1">Uncharacterized protein</fullName>
    </submittedName>
</protein>
<accession>A0ACC1N9J7</accession>
<sequence>MPFQSAKAMAGDPSFAECTTEACKSSWGLRIVNSVDIVVHSAGLYSFFQDYYQDCVDTEDCQERVLEVTGSSGVVIYNLFTVAISSVANGINKSAIKQKDTQRGFTTEVSVWIPLPGQDNIDIIYVGTEIWETPTVSGSAPVIIVLPTSSLKSTTTISPGDYTTSFEYGHIGSTTNTFGQVMTAFVTTITTITIHIPTIVTDGIPYSNVNVTGSRTDGGFIASPSVSIPLIGVPLPDGNGGTTTRTMQLPPWPAVTNGPPRDGGSSDPFDTMPSSTGTGTYYTPFPTTVSATGATVMTIKLPTTVGETTVSCPPQSQVTFAHTTLHLVCPTPTAYSFHFDCPSSKVVTFLTASTAVITQDRSLVTLFPIATQPTRGSSSTISTTTTTTPLPGSPAAIIRWPTPLATIGPLPPWPEITIKPNHDIEYDDEPDDECKTQTASVCSTTLHITATVTQGTTTSTTSTSTGDCEKVEGCSATNSQTVTRTSTTVSCEPTPSGNSLNVCDNDALVYPQDPANVGAILSLLSDYKGKYEQVGAAGETAFIWVPALDQETFDSLRISPFVYDVQYYEQYNKDSPNHDVDQDLVTLPDSPDDPDLKRAKRNESMSFLDTVLDQIFDEFNDLAQRAAAPVARSRFWQRSVNSRANAAGYDADRGEGYNVYIINEDWVYMQHPEFTGQGTVELISPGYTFNDPAPAPVGDSLHGSGVAAQINGAQLGTCKRCHVVWFQTNRWKGYPDYVIPSSFIVNLWAAYADIVSKGLKGKAVINMSFSSNVDRITPAGLRSFKYILDKLENEQQAVLVAAAGNRPRKDENGNPLPLRQKEIDRYPAKFGSPNPGANPYGQLKNMIIVGATNPKGEDADSVGQTSDYITTFAPGQQVWAPTNPSGANPWEMMAGTSFAAPAVAGIVAYLRSLDSPFKNQLEDPARVKQMITFLAHRHSRQKIDNSGLEAVDALALRPIAWNGQVQNVVNDIMESHSCLADYDTIDEWDVNGACRGIDIDMSKMGNGESTGSCSSNGGTRKRDEDSCPVLPGGSGGQRHFH</sequence>
<gene>
    <name evidence="1" type="ORF">NUW58_g8207</name>
</gene>
<keyword evidence="2" id="KW-1185">Reference proteome</keyword>
<name>A0ACC1N9J7_9PEZI</name>
<dbReference type="EMBL" id="JAPDGR010002398">
    <property type="protein sequence ID" value="KAJ2975980.1"/>
    <property type="molecule type" value="Genomic_DNA"/>
</dbReference>